<evidence type="ECO:0000256" key="8">
    <source>
        <dbReference type="ARBA" id="ARBA00022824"/>
    </source>
</evidence>
<dbReference type="Pfam" id="PF04188">
    <property type="entry name" value="Mannosyl_trans2"/>
    <property type="match status" value="1"/>
</dbReference>
<dbReference type="GO" id="GO:0006506">
    <property type="term" value="P:GPI anchor biosynthetic process"/>
    <property type="evidence" value="ECO:0007669"/>
    <property type="project" value="UniProtKB-KW"/>
</dbReference>
<keyword evidence="9 11" id="KW-1133">Transmembrane helix</keyword>
<evidence type="ECO:0000256" key="1">
    <source>
        <dbReference type="ARBA" id="ARBA00004477"/>
    </source>
</evidence>
<feature type="transmembrane region" description="Helical" evidence="11">
    <location>
        <begin position="6"/>
        <end position="29"/>
    </location>
</feature>
<comment type="subcellular location">
    <subcellularLocation>
        <location evidence="1 11">Endoplasmic reticulum membrane</location>
        <topology evidence="1 11">Multi-pass membrane protein</topology>
    </subcellularLocation>
</comment>
<evidence type="ECO:0000256" key="2">
    <source>
        <dbReference type="ARBA" id="ARBA00004687"/>
    </source>
</evidence>
<evidence type="ECO:0000256" key="10">
    <source>
        <dbReference type="ARBA" id="ARBA00023136"/>
    </source>
</evidence>
<comment type="pathway">
    <text evidence="2 11">Glycolipid biosynthesis; glycosylphosphatidylinositol-anchor biosynthesis.</text>
</comment>
<dbReference type="OrthoDB" id="10252502at2759"/>
<comment type="function">
    <text evidence="11">Mannosyltransferase involved in glycosylphosphatidylinositol-anchor biosynthesis.</text>
</comment>
<dbReference type="GO" id="GO:0000009">
    <property type="term" value="F:alpha-1,6-mannosyltransferase activity"/>
    <property type="evidence" value="ECO:0007669"/>
    <property type="project" value="InterPro"/>
</dbReference>
<feature type="transmembrane region" description="Helical" evidence="11">
    <location>
        <begin position="185"/>
        <end position="212"/>
    </location>
</feature>
<feature type="transmembrane region" description="Helical" evidence="11">
    <location>
        <begin position="388"/>
        <end position="407"/>
    </location>
</feature>
<keyword evidence="10 11" id="KW-0472">Membrane</keyword>
<proteinExistence type="inferred from homology"/>
<name>A0A9Q1CNC2_HOLLE</name>
<comment type="caution">
    <text evidence="12">The sequence shown here is derived from an EMBL/GenBank/DDBJ whole genome shotgun (WGS) entry which is preliminary data.</text>
</comment>
<evidence type="ECO:0000256" key="6">
    <source>
        <dbReference type="ARBA" id="ARBA00022679"/>
    </source>
</evidence>
<dbReference type="GO" id="GO:0031501">
    <property type="term" value="C:mannosyltransferase complex"/>
    <property type="evidence" value="ECO:0007669"/>
    <property type="project" value="TreeGrafter"/>
</dbReference>
<evidence type="ECO:0000256" key="11">
    <source>
        <dbReference type="RuleBase" id="RU363112"/>
    </source>
</evidence>
<sequence>MMASTVLKFALLSRVLTFCLQVFFNWLLVDHSADAFRLRPLKDPTDGDKLVHFLLEGFNKWDGSYYLTIAEDGYSQPQMFVFFPFFPALVRGVASVIAIGTGSIISFRSSLMISSWFINTILFILAGNQVYGLGQKILKDDKMAFAAAVLFCINPASVFMSASYSEALFCFLTFWGMLAFQDQSFILSALLFGLSAASRSNGIVSFGFLIYFWTQQQIRTTLINLTAGKTNIYLYVILQSLKTALILLGFAVFIFGPFVMFQLYSFAEICHSQKFDFPSKFFQYILPVNGAVNTIPSSKEPDWCQKTLPLPYSNIQSDVWEVGFFNYFQLRKIPNFILATPVIVLSVQAISVYMKQNWEFVKWLGFLPQRKTWDKYAKNQGFFNEESFVYLAHLGFLLLFGVFVMHIEVITRFLFSSCPIILMFAAHVVTSGPKSGLLKAQLPESIMGVIRVIFEWFQTGPWAKFVIIYFIVYFILGIILHCNFLPWT</sequence>
<dbReference type="EC" id="2.4.1.-" evidence="11"/>
<keyword evidence="6 11" id="KW-0808">Transferase</keyword>
<evidence type="ECO:0000256" key="4">
    <source>
        <dbReference type="ARBA" id="ARBA00022502"/>
    </source>
</evidence>
<evidence type="ECO:0000256" key="7">
    <source>
        <dbReference type="ARBA" id="ARBA00022692"/>
    </source>
</evidence>
<organism evidence="12 13">
    <name type="scientific">Holothuria leucospilota</name>
    <name type="common">Black long sea cucumber</name>
    <name type="synonym">Mertensiothuria leucospilota</name>
    <dbReference type="NCBI Taxonomy" id="206669"/>
    <lineage>
        <taxon>Eukaryota</taxon>
        <taxon>Metazoa</taxon>
        <taxon>Echinodermata</taxon>
        <taxon>Eleutherozoa</taxon>
        <taxon>Echinozoa</taxon>
        <taxon>Holothuroidea</taxon>
        <taxon>Aspidochirotacea</taxon>
        <taxon>Aspidochirotida</taxon>
        <taxon>Holothuriidae</taxon>
        <taxon>Holothuria</taxon>
    </lineage>
</organism>
<evidence type="ECO:0000256" key="9">
    <source>
        <dbReference type="ARBA" id="ARBA00022989"/>
    </source>
</evidence>
<evidence type="ECO:0000313" key="13">
    <source>
        <dbReference type="Proteomes" id="UP001152320"/>
    </source>
</evidence>
<reference evidence="12" key="1">
    <citation type="submission" date="2021-10" db="EMBL/GenBank/DDBJ databases">
        <title>Tropical sea cucumber genome reveals ecological adaptation and Cuvierian tubules defense mechanism.</title>
        <authorList>
            <person name="Chen T."/>
        </authorList>
    </citation>
    <scope>NUCLEOTIDE SEQUENCE</scope>
    <source>
        <strain evidence="12">Nanhai2018</strain>
        <tissue evidence="12">Muscle</tissue>
    </source>
</reference>
<evidence type="ECO:0000313" key="12">
    <source>
        <dbReference type="EMBL" id="KAJ8048887.1"/>
    </source>
</evidence>
<dbReference type="GO" id="GO:0004376">
    <property type="term" value="F:GPI mannosyltransferase activity"/>
    <property type="evidence" value="ECO:0007669"/>
    <property type="project" value="InterPro"/>
</dbReference>
<evidence type="ECO:0000256" key="3">
    <source>
        <dbReference type="ARBA" id="ARBA00008698"/>
    </source>
</evidence>
<keyword evidence="13" id="KW-1185">Reference proteome</keyword>
<protein>
    <recommendedName>
        <fullName evidence="11">GPI mannosyltransferase 2</fullName>
        <ecNumber evidence="11">2.4.1.-</ecNumber>
    </recommendedName>
</protein>
<feature type="transmembrane region" description="Helical" evidence="11">
    <location>
        <begin position="143"/>
        <end position="165"/>
    </location>
</feature>
<dbReference type="Proteomes" id="UP001152320">
    <property type="component" value="Chromosome 1"/>
</dbReference>
<dbReference type="PANTHER" id="PTHR12468:SF2">
    <property type="entry name" value="GPI MANNOSYLTRANSFERASE 2"/>
    <property type="match status" value="1"/>
</dbReference>
<keyword evidence="8 11" id="KW-0256">Endoplasmic reticulum</keyword>
<dbReference type="InterPro" id="IPR007315">
    <property type="entry name" value="PIG-V/Gpi18"/>
</dbReference>
<feature type="transmembrane region" description="Helical" evidence="11">
    <location>
        <begin position="232"/>
        <end position="255"/>
    </location>
</feature>
<dbReference type="PANTHER" id="PTHR12468">
    <property type="entry name" value="GPI MANNOSYLTRANSFERASE 2"/>
    <property type="match status" value="1"/>
</dbReference>
<dbReference type="EMBL" id="JAIZAY010000001">
    <property type="protein sequence ID" value="KAJ8048887.1"/>
    <property type="molecule type" value="Genomic_DNA"/>
</dbReference>
<keyword evidence="7 11" id="KW-0812">Transmembrane</keyword>
<dbReference type="GO" id="GO:0005789">
    <property type="term" value="C:endoplasmic reticulum membrane"/>
    <property type="evidence" value="ECO:0007669"/>
    <property type="project" value="UniProtKB-SubCell"/>
</dbReference>
<accession>A0A9Q1CNC2</accession>
<dbReference type="AlphaFoldDB" id="A0A9Q1CNC2"/>
<feature type="transmembrane region" description="Helical" evidence="11">
    <location>
        <begin position="465"/>
        <end position="485"/>
    </location>
</feature>
<feature type="transmembrane region" description="Helical" evidence="11">
    <location>
        <begin position="111"/>
        <end position="131"/>
    </location>
</feature>
<comment type="similarity">
    <text evidence="3 11">Belongs to the PIGV family.</text>
</comment>
<keyword evidence="4 11" id="KW-0337">GPI-anchor biosynthesis</keyword>
<evidence type="ECO:0000256" key="5">
    <source>
        <dbReference type="ARBA" id="ARBA00022676"/>
    </source>
</evidence>
<keyword evidence="5 11" id="KW-0328">Glycosyltransferase</keyword>
<gene>
    <name evidence="12" type="ORF">HOLleu_01387</name>
</gene>
<feature type="transmembrane region" description="Helical" evidence="11">
    <location>
        <begin position="80"/>
        <end position="105"/>
    </location>
</feature>
<feature type="transmembrane region" description="Helical" evidence="11">
    <location>
        <begin position="333"/>
        <end position="354"/>
    </location>
</feature>